<dbReference type="WBParaSite" id="Hba_15506">
    <property type="protein sequence ID" value="Hba_15506"/>
    <property type="gene ID" value="Hba_15506"/>
</dbReference>
<evidence type="ECO:0000313" key="2">
    <source>
        <dbReference type="Proteomes" id="UP000095283"/>
    </source>
</evidence>
<keyword evidence="2" id="KW-1185">Reference proteome</keyword>
<protein>
    <submittedName>
        <fullName evidence="3">Secreted protein</fullName>
    </submittedName>
</protein>
<dbReference type="AlphaFoldDB" id="A0A1I7XCY9"/>
<reference evidence="3" key="1">
    <citation type="submission" date="2016-11" db="UniProtKB">
        <authorList>
            <consortium name="WormBaseParasite"/>
        </authorList>
    </citation>
    <scope>IDENTIFICATION</scope>
</reference>
<organism evidence="2 3">
    <name type="scientific">Heterorhabditis bacteriophora</name>
    <name type="common">Entomopathogenic nematode worm</name>
    <dbReference type="NCBI Taxonomy" id="37862"/>
    <lineage>
        <taxon>Eukaryota</taxon>
        <taxon>Metazoa</taxon>
        <taxon>Ecdysozoa</taxon>
        <taxon>Nematoda</taxon>
        <taxon>Chromadorea</taxon>
        <taxon>Rhabditida</taxon>
        <taxon>Rhabditina</taxon>
        <taxon>Rhabditomorpha</taxon>
        <taxon>Strongyloidea</taxon>
        <taxon>Heterorhabditidae</taxon>
        <taxon>Heterorhabditis</taxon>
    </lineage>
</organism>
<dbReference type="Proteomes" id="UP000095283">
    <property type="component" value="Unplaced"/>
</dbReference>
<accession>A0A1I7XCY9</accession>
<evidence type="ECO:0000256" key="1">
    <source>
        <dbReference type="SAM" id="SignalP"/>
    </source>
</evidence>
<keyword evidence="1" id="KW-0732">Signal</keyword>
<feature type="chain" id="PRO_5009311090" evidence="1">
    <location>
        <begin position="27"/>
        <end position="88"/>
    </location>
</feature>
<proteinExistence type="predicted"/>
<sequence length="88" mass="10041">MQNRPFIVFRTFAYTLVLRLLPLVHEHKLVNLTTEIDDNSMRPPPFLLCISIPKFILADNPFPTISIAIIDKVGTLTILHKEASDEIL</sequence>
<feature type="signal peptide" evidence="1">
    <location>
        <begin position="1"/>
        <end position="26"/>
    </location>
</feature>
<evidence type="ECO:0000313" key="3">
    <source>
        <dbReference type="WBParaSite" id="Hba_15506"/>
    </source>
</evidence>
<name>A0A1I7XCY9_HETBA</name>